<evidence type="ECO:0000313" key="6">
    <source>
        <dbReference type="Proteomes" id="UP000305067"/>
    </source>
</evidence>
<organism evidence="5 6">
    <name type="scientific">Pterulicium gracile</name>
    <dbReference type="NCBI Taxonomy" id="1884261"/>
    <lineage>
        <taxon>Eukaryota</taxon>
        <taxon>Fungi</taxon>
        <taxon>Dikarya</taxon>
        <taxon>Basidiomycota</taxon>
        <taxon>Agaricomycotina</taxon>
        <taxon>Agaricomycetes</taxon>
        <taxon>Agaricomycetidae</taxon>
        <taxon>Agaricales</taxon>
        <taxon>Pleurotineae</taxon>
        <taxon>Pterulaceae</taxon>
        <taxon>Pterulicium</taxon>
    </lineage>
</organism>
<keyword evidence="3" id="KW-0862">Zinc</keyword>
<keyword evidence="2" id="KW-0863">Zinc-finger</keyword>
<evidence type="ECO:0000256" key="1">
    <source>
        <dbReference type="ARBA" id="ARBA00022723"/>
    </source>
</evidence>
<sequence length="69" mass="7839">MALITGIRRKSKYQNFECRKISPLAEKTWPLCTGCRVFGYCSATCQRNAWSNTEDYLKATGRIESLSAN</sequence>
<dbReference type="Proteomes" id="UP000305067">
    <property type="component" value="Unassembled WGS sequence"/>
</dbReference>
<reference evidence="5 6" key="1">
    <citation type="journal article" date="2019" name="Nat. Ecol. Evol.">
        <title>Megaphylogeny resolves global patterns of mushroom evolution.</title>
        <authorList>
            <person name="Varga T."/>
            <person name="Krizsan K."/>
            <person name="Foldi C."/>
            <person name="Dima B."/>
            <person name="Sanchez-Garcia M."/>
            <person name="Sanchez-Ramirez S."/>
            <person name="Szollosi G.J."/>
            <person name="Szarkandi J.G."/>
            <person name="Papp V."/>
            <person name="Albert L."/>
            <person name="Andreopoulos W."/>
            <person name="Angelini C."/>
            <person name="Antonin V."/>
            <person name="Barry K.W."/>
            <person name="Bougher N.L."/>
            <person name="Buchanan P."/>
            <person name="Buyck B."/>
            <person name="Bense V."/>
            <person name="Catcheside P."/>
            <person name="Chovatia M."/>
            <person name="Cooper J."/>
            <person name="Damon W."/>
            <person name="Desjardin D."/>
            <person name="Finy P."/>
            <person name="Geml J."/>
            <person name="Haridas S."/>
            <person name="Hughes K."/>
            <person name="Justo A."/>
            <person name="Karasinski D."/>
            <person name="Kautmanova I."/>
            <person name="Kiss B."/>
            <person name="Kocsube S."/>
            <person name="Kotiranta H."/>
            <person name="LaButti K.M."/>
            <person name="Lechner B.E."/>
            <person name="Liimatainen K."/>
            <person name="Lipzen A."/>
            <person name="Lukacs Z."/>
            <person name="Mihaltcheva S."/>
            <person name="Morgado L.N."/>
            <person name="Niskanen T."/>
            <person name="Noordeloos M.E."/>
            <person name="Ohm R.A."/>
            <person name="Ortiz-Santana B."/>
            <person name="Ovrebo C."/>
            <person name="Racz N."/>
            <person name="Riley R."/>
            <person name="Savchenko A."/>
            <person name="Shiryaev A."/>
            <person name="Soop K."/>
            <person name="Spirin V."/>
            <person name="Szebenyi C."/>
            <person name="Tomsovsky M."/>
            <person name="Tulloss R.E."/>
            <person name="Uehling J."/>
            <person name="Grigoriev I.V."/>
            <person name="Vagvolgyi C."/>
            <person name="Papp T."/>
            <person name="Martin F.M."/>
            <person name="Miettinen O."/>
            <person name="Hibbett D.S."/>
            <person name="Nagy L.G."/>
        </authorList>
    </citation>
    <scope>NUCLEOTIDE SEQUENCE [LARGE SCALE GENOMIC DNA]</scope>
    <source>
        <strain evidence="5 6">CBS 309.79</strain>
    </source>
</reference>
<dbReference type="AlphaFoldDB" id="A0A5C3Q9L5"/>
<evidence type="ECO:0000313" key="5">
    <source>
        <dbReference type="EMBL" id="TFK98745.1"/>
    </source>
</evidence>
<dbReference type="EMBL" id="ML178837">
    <property type="protein sequence ID" value="TFK98745.1"/>
    <property type="molecule type" value="Genomic_DNA"/>
</dbReference>
<keyword evidence="6" id="KW-1185">Reference proteome</keyword>
<evidence type="ECO:0000256" key="2">
    <source>
        <dbReference type="ARBA" id="ARBA00022771"/>
    </source>
</evidence>
<gene>
    <name evidence="5" type="ORF">BDV98DRAFT_606536</name>
</gene>
<keyword evidence="1" id="KW-0479">Metal-binding</keyword>
<protein>
    <recommendedName>
        <fullName evidence="4">MYND-type domain-containing protein</fullName>
    </recommendedName>
</protein>
<accession>A0A5C3Q9L5</accession>
<dbReference type="GO" id="GO:0008270">
    <property type="term" value="F:zinc ion binding"/>
    <property type="evidence" value="ECO:0007669"/>
    <property type="project" value="UniProtKB-KW"/>
</dbReference>
<dbReference type="Pfam" id="PF01753">
    <property type="entry name" value="zf-MYND"/>
    <property type="match status" value="1"/>
</dbReference>
<dbReference type="OrthoDB" id="2998255at2759"/>
<dbReference type="SUPFAM" id="SSF144232">
    <property type="entry name" value="HIT/MYND zinc finger-like"/>
    <property type="match status" value="1"/>
</dbReference>
<dbReference type="Gene3D" id="6.10.140.2220">
    <property type="match status" value="1"/>
</dbReference>
<proteinExistence type="predicted"/>
<evidence type="ECO:0000259" key="4">
    <source>
        <dbReference type="Pfam" id="PF01753"/>
    </source>
</evidence>
<dbReference type="InterPro" id="IPR002893">
    <property type="entry name" value="Znf_MYND"/>
</dbReference>
<evidence type="ECO:0000256" key="3">
    <source>
        <dbReference type="ARBA" id="ARBA00022833"/>
    </source>
</evidence>
<name>A0A5C3Q9L5_9AGAR</name>
<feature type="domain" description="MYND-type" evidence="4">
    <location>
        <begin position="17"/>
        <end position="51"/>
    </location>
</feature>